<dbReference type="EMBL" id="JADWYK010000003">
    <property type="protein sequence ID" value="MBG8553186.1"/>
    <property type="molecule type" value="Genomic_DNA"/>
</dbReference>
<keyword evidence="2" id="KW-1185">Reference proteome</keyword>
<organism evidence="1 2">
    <name type="scientific">Hymenobacter guriensis</name>
    <dbReference type="NCBI Taxonomy" id="2793065"/>
    <lineage>
        <taxon>Bacteria</taxon>
        <taxon>Pseudomonadati</taxon>
        <taxon>Bacteroidota</taxon>
        <taxon>Cytophagia</taxon>
        <taxon>Cytophagales</taxon>
        <taxon>Hymenobacteraceae</taxon>
        <taxon>Hymenobacter</taxon>
    </lineage>
</organism>
<evidence type="ECO:0000313" key="1">
    <source>
        <dbReference type="EMBL" id="MBG8553186.1"/>
    </source>
</evidence>
<comment type="caution">
    <text evidence="1">The sequence shown here is derived from an EMBL/GenBank/DDBJ whole genome shotgun (WGS) entry which is preliminary data.</text>
</comment>
<name>A0ABS0KZB7_9BACT</name>
<dbReference type="RefSeq" id="WP_196954218.1">
    <property type="nucleotide sequence ID" value="NZ_JADWYK010000003.1"/>
</dbReference>
<protein>
    <submittedName>
        <fullName evidence="1">Uncharacterized protein</fullName>
    </submittedName>
</protein>
<sequence>MASRRSLLAGWLLLCFLRVLLPEAWVLQLHAHEHTTEETASAQPGKKLVSPKHQHCPVDQFHHVPFQLAPPLELPVPFYQYVAPATEAVASVGRAATVPTAYLRGPPARA</sequence>
<accession>A0ABS0KZB7</accession>
<gene>
    <name evidence="1" type="ORF">I5L79_06490</name>
</gene>
<reference evidence="1 2" key="1">
    <citation type="submission" date="2020-11" db="EMBL/GenBank/DDBJ databases">
        <title>Hymenobacter sp.</title>
        <authorList>
            <person name="Kim M.K."/>
        </authorList>
    </citation>
    <scope>NUCLEOTIDE SEQUENCE [LARGE SCALE GENOMIC DNA]</scope>
    <source>
        <strain evidence="1 2">BT594</strain>
    </source>
</reference>
<evidence type="ECO:0000313" key="2">
    <source>
        <dbReference type="Proteomes" id="UP000601099"/>
    </source>
</evidence>
<proteinExistence type="predicted"/>
<dbReference type="Proteomes" id="UP000601099">
    <property type="component" value="Unassembled WGS sequence"/>
</dbReference>